<feature type="compositionally biased region" description="Basic and acidic residues" evidence="1">
    <location>
        <begin position="202"/>
        <end position="213"/>
    </location>
</feature>
<gene>
    <name evidence="2" type="ORF">HK439_10485</name>
</gene>
<comment type="caution">
    <text evidence="2">The sequence shown here is derived from an EMBL/GenBank/DDBJ whole genome shotgun (WGS) entry which is preliminary data.</text>
</comment>
<evidence type="ECO:0000313" key="2">
    <source>
        <dbReference type="EMBL" id="MBD1546690.1"/>
    </source>
</evidence>
<name>A0A926NYZ5_9HYPH</name>
<feature type="region of interest" description="Disordered" evidence="1">
    <location>
        <begin position="154"/>
        <end position="213"/>
    </location>
</feature>
<proteinExistence type="predicted"/>
<feature type="region of interest" description="Disordered" evidence="1">
    <location>
        <begin position="1"/>
        <end position="58"/>
    </location>
</feature>
<evidence type="ECO:0000313" key="3">
    <source>
        <dbReference type="Proteomes" id="UP000598467"/>
    </source>
</evidence>
<organism evidence="2 3">
    <name type="scientific">Roseibium aggregatum</name>
    <dbReference type="NCBI Taxonomy" id="187304"/>
    <lineage>
        <taxon>Bacteria</taxon>
        <taxon>Pseudomonadati</taxon>
        <taxon>Pseudomonadota</taxon>
        <taxon>Alphaproteobacteria</taxon>
        <taxon>Hyphomicrobiales</taxon>
        <taxon>Stappiaceae</taxon>
        <taxon>Roseibium</taxon>
    </lineage>
</organism>
<accession>A0A926NYZ5</accession>
<dbReference type="EMBL" id="JABFCZ010000010">
    <property type="protein sequence ID" value="MBD1546690.1"/>
    <property type="molecule type" value="Genomic_DNA"/>
</dbReference>
<reference evidence="2" key="1">
    <citation type="submission" date="2020-05" db="EMBL/GenBank/DDBJ databases">
        <title>Identification of trans-AT polyketide cluster in two marine bacteria, producers of a novel glutaramide-containing polyketide sesbanimide D and analogs.</title>
        <authorList>
            <person name="Kacar D."/>
            <person name="Rodriguez P."/>
            <person name="Canedo L."/>
            <person name="Gonzalez E."/>
            <person name="Galan B."/>
            <person name="De La Calle F."/>
            <person name="Garcia J.L."/>
        </authorList>
    </citation>
    <scope>NUCLEOTIDE SEQUENCE</scope>
    <source>
        <strain evidence="2">PHM038</strain>
    </source>
</reference>
<dbReference type="Proteomes" id="UP000598467">
    <property type="component" value="Unassembled WGS sequence"/>
</dbReference>
<dbReference type="AlphaFoldDB" id="A0A926NYZ5"/>
<dbReference type="Pfam" id="PF11748">
    <property type="entry name" value="DUF3306"/>
    <property type="match status" value="1"/>
</dbReference>
<evidence type="ECO:0000256" key="1">
    <source>
        <dbReference type="SAM" id="MobiDB-lite"/>
    </source>
</evidence>
<dbReference type="InterPro" id="IPR021735">
    <property type="entry name" value="DUF3306"/>
</dbReference>
<protein>
    <submittedName>
        <fullName evidence="2">DUF3306 domain-containing protein</fullName>
    </submittedName>
</protein>
<sequence length="232" mass="25568">MSRNPQDGEGFLTRWSRRKRERHHAPEDVEDAVLTPADAVAEPECVLPEDQAGPSEDPELVANREAAEAVDLESLTYESDFTVFMKRGVPDALKNAALRKLWRSNPDLAVLDGLNDYDTDFRTAETAMEGFQSAWKVGRGYADKAEEVKAEMEARLAGTEPSEDVGIAEASAIETRPELETEEPDEAAEACETEQPEADTDAGEKSDYADVRTGDAVKKVSIRRRMSFEGDG</sequence>
<feature type="compositionally biased region" description="Acidic residues" evidence="1">
    <location>
        <begin position="180"/>
        <end position="201"/>
    </location>
</feature>
<dbReference type="RefSeq" id="WP_190291356.1">
    <property type="nucleotide sequence ID" value="NZ_JABFCZ010000010.1"/>
</dbReference>